<dbReference type="InterPro" id="IPR032801">
    <property type="entry name" value="PXL2A/B/C"/>
</dbReference>
<organism evidence="2 3">
    <name type="scientific">Purpureocillium lavendulum</name>
    <dbReference type="NCBI Taxonomy" id="1247861"/>
    <lineage>
        <taxon>Eukaryota</taxon>
        <taxon>Fungi</taxon>
        <taxon>Dikarya</taxon>
        <taxon>Ascomycota</taxon>
        <taxon>Pezizomycotina</taxon>
        <taxon>Sordariomycetes</taxon>
        <taxon>Hypocreomycetidae</taxon>
        <taxon>Hypocreales</taxon>
        <taxon>Ophiocordycipitaceae</taxon>
        <taxon>Purpureocillium</taxon>
    </lineage>
</organism>
<dbReference type="CDD" id="cd02970">
    <property type="entry name" value="PRX_like2"/>
    <property type="match status" value="1"/>
</dbReference>
<feature type="region of interest" description="Disordered" evidence="1">
    <location>
        <begin position="337"/>
        <end position="381"/>
    </location>
</feature>
<evidence type="ECO:0000256" key="1">
    <source>
        <dbReference type="SAM" id="MobiDB-lite"/>
    </source>
</evidence>
<dbReference type="Proteomes" id="UP001163105">
    <property type="component" value="Unassembled WGS sequence"/>
</dbReference>
<dbReference type="Pfam" id="PF13911">
    <property type="entry name" value="AhpC-TSA_2"/>
    <property type="match status" value="1"/>
</dbReference>
<name>A0AB34FLK0_9HYPO</name>
<proteinExistence type="predicted"/>
<feature type="region of interest" description="Disordered" evidence="1">
    <location>
        <begin position="285"/>
        <end position="309"/>
    </location>
</feature>
<protein>
    <submittedName>
        <fullName evidence="2">FmHP</fullName>
    </submittedName>
</protein>
<dbReference type="PANTHER" id="PTHR28630:SF3">
    <property type="entry name" value="PEROXIREDOXIN-LIKE 2C"/>
    <property type="match status" value="1"/>
</dbReference>
<feature type="compositionally biased region" description="Basic and acidic residues" evidence="1">
    <location>
        <begin position="372"/>
        <end position="381"/>
    </location>
</feature>
<feature type="compositionally biased region" description="Acidic residues" evidence="1">
    <location>
        <begin position="294"/>
        <end position="306"/>
    </location>
</feature>
<evidence type="ECO:0000313" key="3">
    <source>
        <dbReference type="Proteomes" id="UP001163105"/>
    </source>
</evidence>
<reference evidence="2" key="1">
    <citation type="submission" date="2023-01" db="EMBL/GenBank/DDBJ databases">
        <title>The growth and conidiation of Purpureocillium lavendulum are regulated by nitrogen source and histone H3K14 acetylation.</title>
        <authorList>
            <person name="Tang P."/>
            <person name="Han J."/>
            <person name="Zhang C."/>
            <person name="Tang P."/>
            <person name="Qi F."/>
            <person name="Zhang K."/>
            <person name="Liang L."/>
        </authorList>
    </citation>
    <scope>NUCLEOTIDE SEQUENCE</scope>
    <source>
        <strain evidence="2">YMF1.00683</strain>
    </source>
</reference>
<dbReference type="SUPFAM" id="SSF52833">
    <property type="entry name" value="Thioredoxin-like"/>
    <property type="match status" value="1"/>
</dbReference>
<dbReference type="InterPro" id="IPR036249">
    <property type="entry name" value="Thioredoxin-like_sf"/>
</dbReference>
<dbReference type="AlphaFoldDB" id="A0AB34FLK0"/>
<gene>
    <name evidence="2" type="ORF">O9K51_06049</name>
</gene>
<feature type="region of interest" description="Disordered" evidence="1">
    <location>
        <begin position="1"/>
        <end position="96"/>
    </location>
</feature>
<dbReference type="Gene3D" id="3.40.30.10">
    <property type="entry name" value="Glutaredoxin"/>
    <property type="match status" value="1"/>
</dbReference>
<comment type="caution">
    <text evidence="2">The sequence shown here is derived from an EMBL/GenBank/DDBJ whole genome shotgun (WGS) entry which is preliminary data.</text>
</comment>
<dbReference type="EMBL" id="JAQHRD010000005">
    <property type="protein sequence ID" value="KAJ6440259.1"/>
    <property type="molecule type" value="Genomic_DNA"/>
</dbReference>
<feature type="compositionally biased region" description="Polar residues" evidence="1">
    <location>
        <begin position="33"/>
        <end position="48"/>
    </location>
</feature>
<keyword evidence="3" id="KW-1185">Reference proteome</keyword>
<sequence length="381" mass="41938">MPAKALAMTDVKTETAAAAVEPRSGDAAKDVVATSQQEAAKAQPSGQDLLQPDDAVARDDGRPPSTKSRTPPMSLDIDKSKPQDFDGELATTDELPSPETLRKIDNYVVLDRHGKTHTFQSLYSGRNVARRVLVVFVRHFFCGNCQEYLRSLSESIKPEALLRLPISTFVVVVGCGDPALIDMYVEATACPFPVYTDPTRSLFDELGMVKTLALGEKPAYMKRSMLRTMAEGISQGLRSIPRGLALKSGDQRQVGGEFLFEPLDAVTPISTPQDEKKRRAAVIGTAGPEGQRQEEEEEEEEADDGPIEEKRVTWCHRMRTTRDHAEIPELMEILGLDGHGQPIKDEKRWSKALQQRKGTGLSMASEMSKIGEAGEQKEQTS</sequence>
<dbReference type="FunFam" id="3.40.30.10:FF:000404">
    <property type="entry name" value="WGS project CABT00000000 data, contig 2.14"/>
    <property type="match status" value="1"/>
</dbReference>
<dbReference type="PANTHER" id="PTHR28630">
    <property type="match status" value="1"/>
</dbReference>
<evidence type="ECO:0000313" key="2">
    <source>
        <dbReference type="EMBL" id="KAJ6440259.1"/>
    </source>
</evidence>
<accession>A0AB34FLK0</accession>